<dbReference type="GO" id="GO:0019354">
    <property type="term" value="P:siroheme biosynthetic process"/>
    <property type="evidence" value="ECO:0007669"/>
    <property type="project" value="InterPro"/>
</dbReference>
<protein>
    <recommendedName>
        <fullName evidence="1">uroporphyrinogen-III C-methyltransferase</fullName>
        <ecNumber evidence="1">2.1.1.107</ecNumber>
    </recommendedName>
</protein>
<keyword evidence="5" id="KW-0627">Porphyrin biosynthesis</keyword>
<sequence>MGPGDPELVTVKALKVLKDADVILYDRLVSEEILSLCQGEKIYVGKSIGEAWKQEEINRKLVEEAKKGKRVVRAKGGDPTVFGRGEEECIFALREGISCEIIPGLTSAIAGPELAGIPVTSRIVAASGFTVISGTRAKGELDPDFIPEKGTLIVLMGIHDIEEVQRVILMKRRGDEKVAIIESASTPKQRVITGTLMKLSELVKEGHVSSPSIIVVGEVVSLSFNQ</sequence>
<evidence type="ECO:0000256" key="5">
    <source>
        <dbReference type="ARBA" id="ARBA00023244"/>
    </source>
</evidence>
<dbReference type="CDD" id="cd11642">
    <property type="entry name" value="SUMT"/>
    <property type="match status" value="1"/>
</dbReference>
<dbReference type="InterPro" id="IPR014777">
    <property type="entry name" value="4pyrrole_Mease_sub1"/>
</dbReference>
<evidence type="ECO:0000256" key="1">
    <source>
        <dbReference type="ARBA" id="ARBA00012162"/>
    </source>
</evidence>
<dbReference type="KEGG" id="step:IC006_2610"/>
<dbReference type="PANTHER" id="PTHR45790:SF3">
    <property type="entry name" value="S-ADENOSYL-L-METHIONINE-DEPENDENT UROPORPHYRINOGEN III METHYLTRANSFERASE, CHLOROPLASTIC"/>
    <property type="match status" value="1"/>
</dbReference>
<evidence type="ECO:0000313" key="10">
    <source>
        <dbReference type="Proteomes" id="UP000325030"/>
    </source>
</evidence>
<evidence type="ECO:0000256" key="2">
    <source>
        <dbReference type="ARBA" id="ARBA00022603"/>
    </source>
</evidence>
<proteinExistence type="predicted"/>
<dbReference type="InterPro" id="IPR006366">
    <property type="entry name" value="CobA/CysG_C"/>
</dbReference>
<accession>A0A510E6D3</accession>
<keyword evidence="2" id="KW-0489">Methyltransferase</keyword>
<dbReference type="NCBIfam" id="TIGR01469">
    <property type="entry name" value="cobA_cysG_Cterm"/>
    <property type="match status" value="1"/>
</dbReference>
<organism evidence="7 9">
    <name type="scientific">Sulfuracidifex tepidarius</name>
    <dbReference type="NCBI Taxonomy" id="1294262"/>
    <lineage>
        <taxon>Archaea</taxon>
        <taxon>Thermoproteota</taxon>
        <taxon>Thermoprotei</taxon>
        <taxon>Sulfolobales</taxon>
        <taxon>Sulfolobaceae</taxon>
        <taxon>Sulfuracidifex</taxon>
    </lineage>
</organism>
<dbReference type="Pfam" id="PF00590">
    <property type="entry name" value="TP_methylase"/>
    <property type="match status" value="1"/>
</dbReference>
<reference evidence="7 9" key="2">
    <citation type="journal article" date="2020" name="Int. J. Syst. Evol. Microbiol.">
        <title>Sulfuracidifex tepidarius gen. nov., sp. nov. and transfer of Sulfolobus metallicus Huber and Stetter 1992 to the genus Sulfuracidifex as Sulfuracidifex metallicus comb. nov.</title>
        <authorList>
            <person name="Itoh T."/>
            <person name="Miura T."/>
            <person name="Sakai H.D."/>
            <person name="Kato S."/>
            <person name="Ohkuma M."/>
            <person name="Takashina T."/>
        </authorList>
    </citation>
    <scope>NUCLEOTIDE SEQUENCE [LARGE SCALE GENOMIC DNA]</scope>
    <source>
        <strain evidence="7 9">IC-006</strain>
        <strain evidence="8">IC-007</strain>
    </source>
</reference>
<dbReference type="STRING" id="1294262.GCA_001316085_01505"/>
<dbReference type="GO" id="GO:0004851">
    <property type="term" value="F:uroporphyrin-III C-methyltransferase activity"/>
    <property type="evidence" value="ECO:0007669"/>
    <property type="project" value="UniProtKB-EC"/>
</dbReference>
<gene>
    <name evidence="7" type="ORF">IC006_2610</name>
    <name evidence="8" type="ORF">IC007_2624</name>
</gene>
<reference evidence="10" key="1">
    <citation type="submission" date="2018-09" db="EMBL/GenBank/DDBJ databases">
        <title>Complete Genome Sequencing of Sulfolobus sp. JCM 16834.</title>
        <authorList>
            <person name="Kato S."/>
            <person name="Itoh T."/>
            <person name="Ohkuma M."/>
        </authorList>
    </citation>
    <scope>NUCLEOTIDE SEQUENCE [LARGE SCALE GENOMIC DNA]</scope>
    <source>
        <strain evidence="10">IC-007</strain>
    </source>
</reference>
<keyword evidence="4" id="KW-0949">S-adenosyl-L-methionine</keyword>
<dbReference type="EC" id="2.1.1.107" evidence="1"/>
<dbReference type="InterPro" id="IPR014776">
    <property type="entry name" value="4pyrrole_Mease_sub2"/>
</dbReference>
<feature type="domain" description="Tetrapyrrole methylase" evidence="6">
    <location>
        <begin position="1"/>
        <end position="199"/>
    </location>
</feature>
<dbReference type="FunFam" id="3.40.1010.10:FF:000001">
    <property type="entry name" value="Siroheme synthase"/>
    <property type="match status" value="1"/>
</dbReference>
<dbReference type="Proteomes" id="UP000325030">
    <property type="component" value="Chromosome"/>
</dbReference>
<dbReference type="SUPFAM" id="SSF53790">
    <property type="entry name" value="Tetrapyrrole methylase"/>
    <property type="match status" value="1"/>
</dbReference>
<evidence type="ECO:0000313" key="7">
    <source>
        <dbReference type="EMBL" id="BBG25275.1"/>
    </source>
</evidence>
<evidence type="ECO:0000313" key="8">
    <source>
        <dbReference type="EMBL" id="BBG28069.1"/>
    </source>
</evidence>
<dbReference type="EMBL" id="AP018930">
    <property type="protein sequence ID" value="BBG28069.1"/>
    <property type="molecule type" value="Genomic_DNA"/>
</dbReference>
<dbReference type="Gene3D" id="3.40.1010.10">
    <property type="entry name" value="Cobalt-precorrin-4 Transmethylase, Domain 1"/>
    <property type="match status" value="1"/>
</dbReference>
<dbReference type="PANTHER" id="PTHR45790">
    <property type="entry name" value="SIROHEME SYNTHASE-RELATED"/>
    <property type="match status" value="1"/>
</dbReference>
<name>A0A510DYI4_9CREN</name>
<dbReference type="InterPro" id="IPR050161">
    <property type="entry name" value="Siro_Cobalamin_biosynth"/>
</dbReference>
<dbReference type="GO" id="GO:0032259">
    <property type="term" value="P:methylation"/>
    <property type="evidence" value="ECO:0007669"/>
    <property type="project" value="UniProtKB-KW"/>
</dbReference>
<evidence type="ECO:0000313" key="9">
    <source>
        <dbReference type="Proteomes" id="UP000322983"/>
    </source>
</evidence>
<dbReference type="NCBIfam" id="NF004790">
    <property type="entry name" value="PRK06136.1"/>
    <property type="match status" value="1"/>
</dbReference>
<keyword evidence="3" id="KW-0808">Transferase</keyword>
<dbReference type="InterPro" id="IPR000878">
    <property type="entry name" value="4pyrrol_Mease"/>
</dbReference>
<dbReference type="Proteomes" id="UP000322983">
    <property type="component" value="Chromosome"/>
</dbReference>
<dbReference type="AlphaFoldDB" id="A0A510DYI4"/>
<keyword evidence="9" id="KW-1185">Reference proteome</keyword>
<evidence type="ECO:0000259" key="6">
    <source>
        <dbReference type="Pfam" id="PF00590"/>
    </source>
</evidence>
<accession>A0A510DYI4</accession>
<dbReference type="InterPro" id="IPR035996">
    <property type="entry name" value="4pyrrol_Methylase_sf"/>
</dbReference>
<dbReference type="EMBL" id="AP018929">
    <property type="protein sequence ID" value="BBG25275.1"/>
    <property type="molecule type" value="Genomic_DNA"/>
</dbReference>
<dbReference type="Gene3D" id="3.30.950.10">
    <property type="entry name" value="Methyltransferase, Cobalt-precorrin-4 Transmethylase, Domain 2"/>
    <property type="match status" value="1"/>
</dbReference>
<evidence type="ECO:0000256" key="4">
    <source>
        <dbReference type="ARBA" id="ARBA00022691"/>
    </source>
</evidence>
<evidence type="ECO:0000256" key="3">
    <source>
        <dbReference type="ARBA" id="ARBA00022679"/>
    </source>
</evidence>